<evidence type="ECO:0000313" key="2">
    <source>
        <dbReference type="Proteomes" id="UP001060215"/>
    </source>
</evidence>
<protein>
    <submittedName>
        <fullName evidence="1">Protein TOPLESS-RELATED PROTEIN 2</fullName>
    </submittedName>
</protein>
<reference evidence="1 2" key="1">
    <citation type="journal article" date="2022" name="Plant J.">
        <title>Chromosome-level genome of Camellia lanceoleosa provides a valuable resource for understanding genome evolution and self-incompatibility.</title>
        <authorList>
            <person name="Gong W."/>
            <person name="Xiao S."/>
            <person name="Wang L."/>
            <person name="Liao Z."/>
            <person name="Chang Y."/>
            <person name="Mo W."/>
            <person name="Hu G."/>
            <person name="Li W."/>
            <person name="Zhao G."/>
            <person name="Zhu H."/>
            <person name="Hu X."/>
            <person name="Ji K."/>
            <person name="Xiang X."/>
            <person name="Song Q."/>
            <person name="Yuan D."/>
            <person name="Jin S."/>
            <person name="Zhang L."/>
        </authorList>
    </citation>
    <scope>NUCLEOTIDE SEQUENCE [LARGE SCALE GENOMIC DNA]</scope>
    <source>
        <strain evidence="1">SQ_2022a</strain>
    </source>
</reference>
<evidence type="ECO:0000313" key="1">
    <source>
        <dbReference type="EMBL" id="KAI7989380.1"/>
    </source>
</evidence>
<accession>A0ACC0FMY3</accession>
<organism evidence="1 2">
    <name type="scientific">Camellia lanceoleosa</name>
    <dbReference type="NCBI Taxonomy" id="1840588"/>
    <lineage>
        <taxon>Eukaryota</taxon>
        <taxon>Viridiplantae</taxon>
        <taxon>Streptophyta</taxon>
        <taxon>Embryophyta</taxon>
        <taxon>Tracheophyta</taxon>
        <taxon>Spermatophyta</taxon>
        <taxon>Magnoliopsida</taxon>
        <taxon>eudicotyledons</taxon>
        <taxon>Gunneridae</taxon>
        <taxon>Pentapetalae</taxon>
        <taxon>asterids</taxon>
        <taxon>Ericales</taxon>
        <taxon>Theaceae</taxon>
        <taxon>Camellia</taxon>
    </lineage>
</organism>
<proteinExistence type="predicted"/>
<sequence>MMNPSTSISRSLRFGKSLIRKVKHCFTGYNRGDAVKSVKSCNTYSDTSAERRNKQITEAIQYCKIMTTFMPPPPAATCLAFDPHDNNFCAVGMEDSTIQIYSVRVDEHAESADPSHCLNKILFTEMVELTINNTRICIVKAKLKGHQKQITGLAFSQTLDILVSAGADAQLCIWDTEGWEKKKARPIQAPPGHPSPLVGETKVQFHNDQTHLLVVHESQIAVYDSQLGCLQSWYPRDSLSAPISTAIYSCDGLVVFTGFLDGAIGVFDADNFRLRCWIAPSAYISSSPIASNKGSGFPVGHLSSLSLRPRDLLSLLILSIHHSHSVLPCSLLSQVAVENRMMADNKPRISDNIDKIRRCKFPDIVDSTQLKVLRLPDPLPASKVVHLLYTYSGVALLALASDAIHKLWKWSRTEHNPSGKSSASTMPQLWQPATGNLMTNTLSDTKPAEESVACIALSKNDCYIMSASGEKISLYNMIAFKVMKNFMGPPPATTYLAFHPQDNNIIAIGMEDSTILIFNVQTDEIKSMLKGHQKRITGLAFSQTLNVLVSSGADAQLCVWNIEGWVKMNSRPIQARRGYPSPLVGETKIQFRNDQTHLLVVHESQISVYNIQLECLQSWHPRGFLSASISSATYSCDGLLIFAGFRDGAIGVFDAGNFRLRCRLAPSAYTSSPIARRSSGCAFPVVIAAHPSQPNQIALGMSDGAVYVIEPFDAEQNWGRIVPL</sequence>
<keyword evidence="2" id="KW-1185">Reference proteome</keyword>
<gene>
    <name evidence="1" type="ORF">LOK49_LG13G01989</name>
</gene>
<name>A0ACC0FMY3_9ERIC</name>
<dbReference type="EMBL" id="CM045771">
    <property type="protein sequence ID" value="KAI7989380.1"/>
    <property type="molecule type" value="Genomic_DNA"/>
</dbReference>
<dbReference type="Proteomes" id="UP001060215">
    <property type="component" value="Chromosome 14"/>
</dbReference>
<comment type="caution">
    <text evidence="1">The sequence shown here is derived from an EMBL/GenBank/DDBJ whole genome shotgun (WGS) entry which is preliminary data.</text>
</comment>